<evidence type="ECO:0000313" key="2">
    <source>
        <dbReference type="Proteomes" id="UP001054837"/>
    </source>
</evidence>
<keyword evidence="2" id="KW-1185">Reference proteome</keyword>
<sequence length="80" mass="8623">MREINVPLCPGGIRKWSIGRPGAVGAFLGGGRAPVTLNICGHVRIFFFLVYGAFERWTTVSDRCPIGAAGTVVNSVQQEF</sequence>
<dbReference type="AlphaFoldDB" id="A0AAV4RK15"/>
<dbReference type="Proteomes" id="UP001054837">
    <property type="component" value="Unassembled WGS sequence"/>
</dbReference>
<organism evidence="1 2">
    <name type="scientific">Caerostris darwini</name>
    <dbReference type="NCBI Taxonomy" id="1538125"/>
    <lineage>
        <taxon>Eukaryota</taxon>
        <taxon>Metazoa</taxon>
        <taxon>Ecdysozoa</taxon>
        <taxon>Arthropoda</taxon>
        <taxon>Chelicerata</taxon>
        <taxon>Arachnida</taxon>
        <taxon>Araneae</taxon>
        <taxon>Araneomorphae</taxon>
        <taxon>Entelegynae</taxon>
        <taxon>Araneoidea</taxon>
        <taxon>Araneidae</taxon>
        <taxon>Caerostris</taxon>
    </lineage>
</organism>
<gene>
    <name evidence="1" type="ORF">CDAR_374941</name>
</gene>
<reference evidence="1 2" key="1">
    <citation type="submission" date="2021-06" db="EMBL/GenBank/DDBJ databases">
        <title>Caerostris darwini draft genome.</title>
        <authorList>
            <person name="Kono N."/>
            <person name="Arakawa K."/>
        </authorList>
    </citation>
    <scope>NUCLEOTIDE SEQUENCE [LARGE SCALE GENOMIC DNA]</scope>
</reference>
<dbReference type="EMBL" id="BPLQ01006428">
    <property type="protein sequence ID" value="GIY22288.1"/>
    <property type="molecule type" value="Genomic_DNA"/>
</dbReference>
<comment type="caution">
    <text evidence="1">The sequence shown here is derived from an EMBL/GenBank/DDBJ whole genome shotgun (WGS) entry which is preliminary data.</text>
</comment>
<accession>A0AAV4RK15</accession>
<evidence type="ECO:0000313" key="1">
    <source>
        <dbReference type="EMBL" id="GIY22288.1"/>
    </source>
</evidence>
<name>A0AAV4RK15_9ARAC</name>
<protein>
    <submittedName>
        <fullName evidence="1">Uncharacterized protein</fullName>
    </submittedName>
</protein>
<proteinExistence type="predicted"/>